<sequence>MIGIGINVWLRRYRSYAAPVAPGQPLLINGVALLNLRAPLVLDKVTTISGGGGAQELSGRISGVGPLIRSGVVAALPFSTLVARGFGLADLTSVPAGGLMGQSFGTAKIPAQGYHFRVAGEYKEVQLQAVQDGRVRMVKVRFEDSSDGLGASVVYARDADASELGADFDQVTANTQPVARTYKEAGYGCSLLELDGLPKSTPLRYALADDAVLTVSGDNRYVGNTIIESGTVRVGHVNAFGTGPLMVRGKGVLDRAGFDLPNTIFSGDGTIRG</sequence>
<dbReference type="STRING" id="360910.BAV1478"/>
<dbReference type="EMBL" id="AM167904">
    <property type="protein sequence ID" value="CAJ49090.1"/>
    <property type="molecule type" value="Genomic_DNA"/>
</dbReference>
<evidence type="ECO:0000313" key="2">
    <source>
        <dbReference type="Proteomes" id="UP000001977"/>
    </source>
</evidence>
<protein>
    <submittedName>
        <fullName evidence="1">Phage protein</fullName>
    </submittedName>
</protein>
<dbReference type="AlphaFoldDB" id="Q2L288"/>
<name>Q2L288_BORA1</name>
<dbReference type="KEGG" id="bav:BAV1478"/>
<gene>
    <name evidence="1" type="ordered locus">BAV1478</name>
</gene>
<keyword evidence="2" id="KW-1185">Reference proteome</keyword>
<proteinExistence type="predicted"/>
<organism evidence="1 2">
    <name type="scientific">Bordetella avium (strain 197N)</name>
    <dbReference type="NCBI Taxonomy" id="360910"/>
    <lineage>
        <taxon>Bacteria</taxon>
        <taxon>Pseudomonadati</taxon>
        <taxon>Pseudomonadota</taxon>
        <taxon>Betaproteobacteria</taxon>
        <taxon>Burkholderiales</taxon>
        <taxon>Alcaligenaceae</taxon>
        <taxon>Bordetella</taxon>
    </lineage>
</organism>
<accession>Q2L288</accession>
<dbReference type="Proteomes" id="UP000001977">
    <property type="component" value="Chromosome"/>
</dbReference>
<reference evidence="1 2" key="1">
    <citation type="journal article" date="2006" name="J. Bacteriol.">
        <title>Comparison of the genome sequence of the poultry pathogen Bordetella avium with those of B. bronchiseptica, B. pertussis, and B. parapertussis reveals extensive diversity in surface structures associated with host interaction.</title>
        <authorList>
            <person name="Sebaihia M."/>
            <person name="Preston A."/>
            <person name="Maskell D.J."/>
            <person name="Kuzmiak H."/>
            <person name="Connell T.D."/>
            <person name="King N.D."/>
            <person name="Orndorff P.E."/>
            <person name="Miyamoto D.M."/>
            <person name="Thomson N.R."/>
            <person name="Harris D."/>
            <person name="Goble A."/>
            <person name="Lord A."/>
            <person name="Murphy L."/>
            <person name="Quail M.A."/>
            <person name="Rutter S."/>
            <person name="Squares R."/>
            <person name="Squares S."/>
            <person name="Woodward J."/>
            <person name="Parkhill J."/>
            <person name="Temple L.M."/>
        </authorList>
    </citation>
    <scope>NUCLEOTIDE SEQUENCE [LARGE SCALE GENOMIC DNA]</scope>
    <source>
        <strain evidence="1 2">197N</strain>
    </source>
</reference>
<evidence type="ECO:0000313" key="1">
    <source>
        <dbReference type="EMBL" id="CAJ49090.1"/>
    </source>
</evidence>
<dbReference type="HOGENOM" id="CLU_1036938_0_0_4"/>